<reference evidence="2" key="2">
    <citation type="submission" date="2020-09" db="EMBL/GenBank/DDBJ databases">
        <authorList>
            <person name="Sun Q."/>
            <person name="Ohkuma M."/>
        </authorList>
    </citation>
    <scope>NUCLEOTIDE SEQUENCE</scope>
    <source>
        <strain evidence="2">JCM 4477</strain>
    </source>
</reference>
<feature type="transmembrane region" description="Helical" evidence="1">
    <location>
        <begin position="12"/>
        <end position="30"/>
    </location>
</feature>
<sequence length="129" mass="12833">MRLTGGRPRPVTACLLIAAGGVELGLFPLARPSLLSVQGLSGASALLLAAALLGCAVRLWTRPATGTSSGAAAVFLGLLSYPLANLGGFLLGMILALLGGALAYAWRPGGDATTPQPTQGAVAGPRVRT</sequence>
<gene>
    <name evidence="2" type="ORF">GCM10018772_68740</name>
</gene>
<keyword evidence="1" id="KW-0472">Membrane</keyword>
<reference evidence="2" key="1">
    <citation type="journal article" date="2014" name="Int. J. Syst. Evol. Microbiol.">
        <title>Complete genome sequence of Corynebacterium casei LMG S-19264T (=DSM 44701T), isolated from a smear-ripened cheese.</title>
        <authorList>
            <consortium name="US DOE Joint Genome Institute (JGI-PGF)"/>
            <person name="Walter F."/>
            <person name="Albersmeier A."/>
            <person name="Kalinowski J."/>
            <person name="Ruckert C."/>
        </authorList>
    </citation>
    <scope>NUCLEOTIDE SEQUENCE</scope>
    <source>
        <strain evidence="2">JCM 4477</strain>
    </source>
</reference>
<comment type="caution">
    <text evidence="2">The sequence shown here is derived from an EMBL/GenBank/DDBJ whole genome shotgun (WGS) entry which is preliminary data.</text>
</comment>
<proteinExistence type="predicted"/>
<keyword evidence="3" id="KW-1185">Reference proteome</keyword>
<name>A0A919EBH8_9ACTN</name>
<dbReference type="RefSeq" id="WP_190208408.1">
    <property type="nucleotide sequence ID" value="NZ_BNBI01000023.1"/>
</dbReference>
<protein>
    <recommendedName>
        <fullName evidence="4">Integral membrane protein</fullName>
    </recommendedName>
</protein>
<evidence type="ECO:0000313" key="2">
    <source>
        <dbReference type="EMBL" id="GHF33366.1"/>
    </source>
</evidence>
<evidence type="ECO:0008006" key="4">
    <source>
        <dbReference type="Google" id="ProtNLM"/>
    </source>
</evidence>
<evidence type="ECO:0000313" key="3">
    <source>
        <dbReference type="Proteomes" id="UP000630718"/>
    </source>
</evidence>
<dbReference type="InterPro" id="IPR046096">
    <property type="entry name" value="DUF6114"/>
</dbReference>
<dbReference type="Pfam" id="PF19609">
    <property type="entry name" value="DUF6114"/>
    <property type="match status" value="1"/>
</dbReference>
<feature type="transmembrane region" description="Helical" evidence="1">
    <location>
        <begin position="73"/>
        <end position="106"/>
    </location>
</feature>
<keyword evidence="1" id="KW-1133">Transmembrane helix</keyword>
<dbReference type="Proteomes" id="UP000630718">
    <property type="component" value="Unassembled WGS sequence"/>
</dbReference>
<dbReference type="EMBL" id="BNBI01000023">
    <property type="protein sequence ID" value="GHF33366.1"/>
    <property type="molecule type" value="Genomic_DNA"/>
</dbReference>
<dbReference type="AlphaFoldDB" id="A0A919EBH8"/>
<organism evidence="2 3">
    <name type="scientific">Streptomyces fumanus</name>
    <dbReference type="NCBI Taxonomy" id="67302"/>
    <lineage>
        <taxon>Bacteria</taxon>
        <taxon>Bacillati</taxon>
        <taxon>Actinomycetota</taxon>
        <taxon>Actinomycetes</taxon>
        <taxon>Kitasatosporales</taxon>
        <taxon>Streptomycetaceae</taxon>
        <taxon>Streptomyces</taxon>
    </lineage>
</organism>
<feature type="transmembrane region" description="Helical" evidence="1">
    <location>
        <begin position="42"/>
        <end position="61"/>
    </location>
</feature>
<accession>A0A919EBH8</accession>
<evidence type="ECO:0000256" key="1">
    <source>
        <dbReference type="SAM" id="Phobius"/>
    </source>
</evidence>
<keyword evidence="1" id="KW-0812">Transmembrane</keyword>